<dbReference type="PROSITE" id="PS51272">
    <property type="entry name" value="SLH"/>
    <property type="match status" value="2"/>
</dbReference>
<organism evidence="2">
    <name type="scientific">hydrothermal vent metagenome</name>
    <dbReference type="NCBI Taxonomy" id="652676"/>
    <lineage>
        <taxon>unclassified sequences</taxon>
        <taxon>metagenomes</taxon>
        <taxon>ecological metagenomes</taxon>
    </lineage>
</organism>
<dbReference type="Pfam" id="PF00395">
    <property type="entry name" value="SLH"/>
    <property type="match status" value="1"/>
</dbReference>
<sequence length="721" mass="79566">MMPFIRHMLRTALTVTLAASLLVAIPGLASAGQGFRDDDGNIHENSIEALSNAGITQGCGTEEFCPDKAVTRGQMAAFLDRALSLPPASGVEFDDDDGSIFEGSIERIAAVGITKGCNPPANTNFCPDSFVTRGQMAAFLVRALNLTDTGSASFVDDDGSIFETDIEKLAQAGITQGCNPPANDQFCPYSRVTRAQMATFLTRALDLPTQPPPGFTLGNEDTALVTRYESRRDTSEGQIPDIYNARYSPRSFTTGLDVLPDPDDVDLVNSPGRYDGWDVLSPSTRWEHLNRGPDPDWFRFTLSRDARVGVVWRSDETPPGWLSGWTKGGTVIIDDRIHDVYEKDFAAGEIKLGSVEGQNGWRRMYLVLLAETDGTPTPTPPAPEGWSTPLPNRPCSAWVHDLNTTVAPDGESYVNWHPQMDPVYWCSYGHDHGSDPAIIPGNPLVGYGYVAAAVPQVEPHGGFKEFIMESPDGDYWLRFIIHAGTAFERRICARFHTLFIMVYDKAGNEKFSVGYKNDYGTATDSDGNVLTPTDCGYSMPALANEVSDRQKRTINVGAASDNYERWDSRFETDAVRNLGMVVFEHEFDVINPISACANRTCNDVVVRDLERFDATRRQIFLASWRGDFEFDADHALGQGEYFTDPFAQGLVDASATNALRQYVEPGFKLTIAKNATANRIGCVSWDPWSQEFICYQTGGSGNRESIPFPPRKNLEYGIWRD</sequence>
<protein>
    <recommendedName>
        <fullName evidence="1">SLH domain-containing protein</fullName>
    </recommendedName>
</protein>
<gene>
    <name evidence="2" type="ORF">MNBD_ACTINO02-457</name>
</gene>
<feature type="domain" description="SLH" evidence="1">
    <location>
        <begin position="88"/>
        <end position="154"/>
    </location>
</feature>
<feature type="domain" description="SLH" evidence="1">
    <location>
        <begin position="30"/>
        <end position="87"/>
    </location>
</feature>
<accession>A0A3B0S9M3</accession>
<proteinExistence type="predicted"/>
<evidence type="ECO:0000313" key="2">
    <source>
        <dbReference type="EMBL" id="VAV99471.1"/>
    </source>
</evidence>
<name>A0A3B0S9M3_9ZZZZ</name>
<dbReference type="AlphaFoldDB" id="A0A3B0S9M3"/>
<evidence type="ECO:0000259" key="1">
    <source>
        <dbReference type="PROSITE" id="PS51272"/>
    </source>
</evidence>
<reference evidence="2" key="1">
    <citation type="submission" date="2018-06" db="EMBL/GenBank/DDBJ databases">
        <authorList>
            <person name="Zhirakovskaya E."/>
        </authorList>
    </citation>
    <scope>NUCLEOTIDE SEQUENCE</scope>
</reference>
<dbReference type="InterPro" id="IPR001119">
    <property type="entry name" value="SLH_dom"/>
</dbReference>
<dbReference type="EMBL" id="UOEK01000164">
    <property type="protein sequence ID" value="VAV99471.1"/>
    <property type="molecule type" value="Genomic_DNA"/>
</dbReference>